<comment type="similarity">
    <text evidence="1">Belongs to the ustYa family.</text>
</comment>
<comment type="caution">
    <text evidence="3">The sequence shown here is derived from an EMBL/GenBank/DDBJ whole genome shotgun (WGS) entry which is preliminary data.</text>
</comment>
<gene>
    <name evidence="3" type="ORF">CI238_04151</name>
</gene>
<dbReference type="InterPro" id="IPR021765">
    <property type="entry name" value="UstYa-like"/>
</dbReference>
<protein>
    <submittedName>
        <fullName evidence="3">Tat pathway signal sequence protein</fullName>
    </submittedName>
</protein>
<sequence length="303" mass="35001">MRFGWLQTSIQESKAKYAPLDRECNDDEDVDTFSIHRKGHFQTVKRLFQVFFIVQVILLPAGAALWYMRRQEPMNKYLKEVSSYSPLLNRINVPLTLRFDEPQTIDGGDGDMTWGAQPNPEIDKMWEELTTESVIPVTESEIVAMQKDPSVAVMLPEQYHLGNEKTYLAHALVFHQLHCLNYIRKALYKNYYYPNGTDEVPMHEHHIAHCIAMVLDHITCAGDPGVYYVPLPDANTWGKCWDFNGFRKEFDKIALTDLNPLEMLKPPGVKSVTEHNNLQEIAVIYMRQSSVVIVRFEGTYAMR</sequence>
<keyword evidence="2" id="KW-0812">Transmembrane</keyword>
<evidence type="ECO:0000313" key="3">
    <source>
        <dbReference type="EMBL" id="KZL82654.1"/>
    </source>
</evidence>
<evidence type="ECO:0000313" key="4">
    <source>
        <dbReference type="Proteomes" id="UP000076584"/>
    </source>
</evidence>
<accession>A0A167CJ06</accession>
<dbReference type="EMBL" id="LFIW01001378">
    <property type="protein sequence ID" value="KZL82654.1"/>
    <property type="molecule type" value="Genomic_DNA"/>
</dbReference>
<reference evidence="3 4" key="1">
    <citation type="submission" date="2015-06" db="EMBL/GenBank/DDBJ databases">
        <title>Survival trade-offs in plant roots during colonization by closely related pathogenic and mutualistic fungi.</title>
        <authorList>
            <person name="Hacquard S."/>
            <person name="Kracher B."/>
            <person name="Hiruma K."/>
            <person name="Weinman A."/>
            <person name="Muench P."/>
            <person name="Garrido Oter R."/>
            <person name="Ver Loren van Themaat E."/>
            <person name="Dallerey J.-F."/>
            <person name="Damm U."/>
            <person name="Henrissat B."/>
            <person name="Lespinet O."/>
            <person name="Thon M."/>
            <person name="Kemen E."/>
            <person name="McHardy A.C."/>
            <person name="Schulze-Lefert P."/>
            <person name="O'Connell R.J."/>
        </authorList>
    </citation>
    <scope>NUCLEOTIDE SEQUENCE [LARGE SCALE GENOMIC DNA]</scope>
    <source>
        <strain evidence="3 4">MAFF 238704</strain>
    </source>
</reference>
<dbReference type="PANTHER" id="PTHR33365">
    <property type="entry name" value="YALI0B05434P"/>
    <property type="match status" value="1"/>
</dbReference>
<dbReference type="STRING" id="1573173.A0A167CJ06"/>
<evidence type="ECO:0000256" key="2">
    <source>
        <dbReference type="SAM" id="Phobius"/>
    </source>
</evidence>
<evidence type="ECO:0000256" key="1">
    <source>
        <dbReference type="ARBA" id="ARBA00035112"/>
    </source>
</evidence>
<proteinExistence type="inferred from homology"/>
<keyword evidence="4" id="KW-1185">Reference proteome</keyword>
<organism evidence="3 4">
    <name type="scientific">Colletotrichum incanum</name>
    <name type="common">Soybean anthracnose fungus</name>
    <dbReference type="NCBI Taxonomy" id="1573173"/>
    <lineage>
        <taxon>Eukaryota</taxon>
        <taxon>Fungi</taxon>
        <taxon>Dikarya</taxon>
        <taxon>Ascomycota</taxon>
        <taxon>Pezizomycotina</taxon>
        <taxon>Sordariomycetes</taxon>
        <taxon>Hypocreomycetidae</taxon>
        <taxon>Glomerellales</taxon>
        <taxon>Glomerellaceae</taxon>
        <taxon>Colletotrichum</taxon>
        <taxon>Colletotrichum spaethianum species complex</taxon>
    </lineage>
</organism>
<keyword evidence="2" id="KW-1133">Transmembrane helix</keyword>
<feature type="transmembrane region" description="Helical" evidence="2">
    <location>
        <begin position="47"/>
        <end position="68"/>
    </location>
</feature>
<dbReference type="Proteomes" id="UP000076584">
    <property type="component" value="Unassembled WGS sequence"/>
</dbReference>
<dbReference type="GO" id="GO:0043386">
    <property type="term" value="P:mycotoxin biosynthetic process"/>
    <property type="evidence" value="ECO:0007669"/>
    <property type="project" value="InterPro"/>
</dbReference>
<dbReference type="PANTHER" id="PTHR33365:SF14">
    <property type="entry name" value="TAT PATHWAY SIGNAL SEQUENCE"/>
    <property type="match status" value="1"/>
</dbReference>
<name>A0A167CJ06_COLIC</name>
<dbReference type="Pfam" id="PF11807">
    <property type="entry name" value="UstYa"/>
    <property type="match status" value="1"/>
</dbReference>
<dbReference type="AlphaFoldDB" id="A0A167CJ06"/>
<keyword evidence="2" id="KW-0472">Membrane</keyword>